<proteinExistence type="predicted"/>
<reference evidence="2 3" key="1">
    <citation type="submission" date="2024-01" db="EMBL/GenBank/DDBJ databases">
        <title>Genome assemblies of Stephania.</title>
        <authorList>
            <person name="Yang L."/>
        </authorList>
    </citation>
    <scope>NUCLEOTIDE SEQUENCE [LARGE SCALE GENOMIC DNA]</scope>
    <source>
        <strain evidence="2">YNDBR</strain>
        <tissue evidence="2">Leaf</tissue>
    </source>
</reference>
<evidence type="ECO:0000313" key="2">
    <source>
        <dbReference type="EMBL" id="KAK9143072.1"/>
    </source>
</evidence>
<protein>
    <submittedName>
        <fullName evidence="2">Uncharacterized protein</fullName>
    </submittedName>
</protein>
<organism evidence="2 3">
    <name type="scientific">Stephania yunnanensis</name>
    <dbReference type="NCBI Taxonomy" id="152371"/>
    <lineage>
        <taxon>Eukaryota</taxon>
        <taxon>Viridiplantae</taxon>
        <taxon>Streptophyta</taxon>
        <taxon>Embryophyta</taxon>
        <taxon>Tracheophyta</taxon>
        <taxon>Spermatophyta</taxon>
        <taxon>Magnoliopsida</taxon>
        <taxon>Ranunculales</taxon>
        <taxon>Menispermaceae</taxon>
        <taxon>Menispermoideae</taxon>
        <taxon>Cissampelideae</taxon>
        <taxon>Stephania</taxon>
    </lineage>
</organism>
<sequence length="129" mass="13539">MGGARGGGRGERDGAQAELLARVDGERDRRDPDDAGRRVLGDAGGGSGHARVEGGRSGWQVEPESRGCGRRELDGSRGCCRPDLERHGAQVELLARVAGSIGVARVGTRAADARGSRKRRKGGEENLLL</sequence>
<feature type="compositionally biased region" description="Basic and acidic residues" evidence="1">
    <location>
        <begin position="63"/>
        <end position="77"/>
    </location>
</feature>
<accession>A0AAP0K1V8</accession>
<dbReference type="Proteomes" id="UP001420932">
    <property type="component" value="Unassembled WGS sequence"/>
</dbReference>
<feature type="compositionally biased region" description="Basic and acidic residues" evidence="1">
    <location>
        <begin position="8"/>
        <end position="40"/>
    </location>
</feature>
<name>A0AAP0K1V8_9MAGN</name>
<dbReference type="EMBL" id="JBBNAF010000005">
    <property type="protein sequence ID" value="KAK9143072.1"/>
    <property type="molecule type" value="Genomic_DNA"/>
</dbReference>
<feature type="region of interest" description="Disordered" evidence="1">
    <location>
        <begin position="108"/>
        <end position="129"/>
    </location>
</feature>
<feature type="region of interest" description="Disordered" evidence="1">
    <location>
        <begin position="1"/>
        <end position="77"/>
    </location>
</feature>
<evidence type="ECO:0000256" key="1">
    <source>
        <dbReference type="SAM" id="MobiDB-lite"/>
    </source>
</evidence>
<comment type="caution">
    <text evidence="2">The sequence shown here is derived from an EMBL/GenBank/DDBJ whole genome shotgun (WGS) entry which is preliminary data.</text>
</comment>
<dbReference type="AlphaFoldDB" id="A0AAP0K1V8"/>
<gene>
    <name evidence="2" type="ORF">Syun_012472</name>
</gene>
<keyword evidence="3" id="KW-1185">Reference proteome</keyword>
<evidence type="ECO:0000313" key="3">
    <source>
        <dbReference type="Proteomes" id="UP001420932"/>
    </source>
</evidence>